<dbReference type="GO" id="GO:0010288">
    <property type="term" value="P:response to lead ion"/>
    <property type="evidence" value="ECO:0007669"/>
    <property type="project" value="TreeGrafter"/>
</dbReference>
<sequence length="230" mass="24603">MAKDFTVIGRALATPARSDMINALMDGSARPASELASAAGVSPATASEHLAVLTDAGLVTCTPRGRRRYYRLADGAVASGLEHLGNLCPDAPAVTYRQSRDARTLAQARFCYDHLAGRLGVALTDSMIGAGWLDETDLTPTRAAPAAFAERGIDLDALPSRRRIARRCADWTERRAHLAGALGAAVAVRFLDAGWLARIPEGRGLRITRDGWTALEAQWGVRREKLAADV</sequence>
<dbReference type="GO" id="GO:0097063">
    <property type="term" value="F:cadmium ion sensor activity"/>
    <property type="evidence" value="ECO:0007669"/>
    <property type="project" value="TreeGrafter"/>
</dbReference>
<dbReference type="InterPro" id="IPR011991">
    <property type="entry name" value="ArsR-like_HTH"/>
</dbReference>
<dbReference type="EMBL" id="JACCBV010000001">
    <property type="protein sequence ID" value="NYE20119.1"/>
    <property type="molecule type" value="Genomic_DNA"/>
</dbReference>
<comment type="caution">
    <text evidence="2">The sequence shown here is derived from an EMBL/GenBank/DDBJ whole genome shotgun (WGS) entry which is preliminary data.</text>
</comment>
<dbReference type="PRINTS" id="PR00778">
    <property type="entry name" value="HTHARSR"/>
</dbReference>
<dbReference type="RefSeq" id="WP_179489835.1">
    <property type="nucleotide sequence ID" value="NZ_JACCBV010000001.1"/>
</dbReference>
<dbReference type="Pfam" id="PF12840">
    <property type="entry name" value="HTH_20"/>
    <property type="match status" value="1"/>
</dbReference>
<dbReference type="CDD" id="cd00090">
    <property type="entry name" value="HTH_ARSR"/>
    <property type="match status" value="1"/>
</dbReference>
<organism evidence="2 3">
    <name type="scientific">Microbacterium immunditiarum</name>
    <dbReference type="NCBI Taxonomy" id="337480"/>
    <lineage>
        <taxon>Bacteria</taxon>
        <taxon>Bacillati</taxon>
        <taxon>Actinomycetota</taxon>
        <taxon>Actinomycetes</taxon>
        <taxon>Micrococcales</taxon>
        <taxon>Microbacteriaceae</taxon>
        <taxon>Microbacterium</taxon>
    </lineage>
</organism>
<dbReference type="SUPFAM" id="SSF46785">
    <property type="entry name" value="Winged helix' DNA-binding domain"/>
    <property type="match status" value="1"/>
</dbReference>
<dbReference type="PANTHER" id="PTHR39168:SF2">
    <property type="entry name" value="HTH-TYPE TRANSCRIPTIONAL REGULATOR CMTR"/>
    <property type="match status" value="1"/>
</dbReference>
<proteinExistence type="predicted"/>
<evidence type="ECO:0000259" key="1">
    <source>
        <dbReference type="PROSITE" id="PS50987"/>
    </source>
</evidence>
<dbReference type="GO" id="GO:0032791">
    <property type="term" value="F:lead ion binding"/>
    <property type="evidence" value="ECO:0007669"/>
    <property type="project" value="TreeGrafter"/>
</dbReference>
<gene>
    <name evidence="2" type="ORF">BJ991_002147</name>
</gene>
<evidence type="ECO:0000313" key="3">
    <source>
        <dbReference type="Proteomes" id="UP000576969"/>
    </source>
</evidence>
<dbReference type="NCBIfam" id="NF033788">
    <property type="entry name" value="HTH_metalloreg"/>
    <property type="match status" value="1"/>
</dbReference>
<feature type="domain" description="HTH arsR-type" evidence="1">
    <location>
        <begin position="1"/>
        <end position="92"/>
    </location>
</feature>
<dbReference type="InterPro" id="IPR052543">
    <property type="entry name" value="HTH_Metal-responsive_Reg"/>
</dbReference>
<reference evidence="2 3" key="1">
    <citation type="submission" date="2020-07" db="EMBL/GenBank/DDBJ databases">
        <title>Sequencing the genomes of 1000 actinobacteria strains.</title>
        <authorList>
            <person name="Klenk H.-P."/>
        </authorList>
    </citation>
    <scope>NUCLEOTIDE SEQUENCE [LARGE SCALE GENOMIC DNA]</scope>
    <source>
        <strain evidence="2 3">DSM 24662</strain>
    </source>
</reference>
<dbReference type="PANTHER" id="PTHR39168">
    <property type="entry name" value="TRANSCRIPTIONAL REGULATOR-RELATED"/>
    <property type="match status" value="1"/>
</dbReference>
<accession>A0A7Y9GP51</accession>
<dbReference type="InterPro" id="IPR001845">
    <property type="entry name" value="HTH_ArsR_DNA-bd_dom"/>
</dbReference>
<evidence type="ECO:0000313" key="2">
    <source>
        <dbReference type="EMBL" id="NYE20119.1"/>
    </source>
</evidence>
<keyword evidence="2" id="KW-0238">DNA-binding</keyword>
<dbReference type="Proteomes" id="UP000576969">
    <property type="component" value="Unassembled WGS sequence"/>
</dbReference>
<dbReference type="InterPro" id="IPR036388">
    <property type="entry name" value="WH-like_DNA-bd_sf"/>
</dbReference>
<dbReference type="GO" id="GO:0003700">
    <property type="term" value="F:DNA-binding transcription factor activity"/>
    <property type="evidence" value="ECO:0007669"/>
    <property type="project" value="InterPro"/>
</dbReference>
<keyword evidence="3" id="KW-1185">Reference proteome</keyword>
<dbReference type="GO" id="GO:0003677">
    <property type="term" value="F:DNA binding"/>
    <property type="evidence" value="ECO:0007669"/>
    <property type="project" value="UniProtKB-KW"/>
</dbReference>
<dbReference type="PROSITE" id="PS50987">
    <property type="entry name" value="HTH_ARSR_2"/>
    <property type="match status" value="1"/>
</dbReference>
<dbReference type="GO" id="GO:0046686">
    <property type="term" value="P:response to cadmium ion"/>
    <property type="evidence" value="ECO:0007669"/>
    <property type="project" value="TreeGrafter"/>
</dbReference>
<dbReference type="Gene3D" id="1.10.10.10">
    <property type="entry name" value="Winged helix-like DNA-binding domain superfamily/Winged helix DNA-binding domain"/>
    <property type="match status" value="1"/>
</dbReference>
<protein>
    <submittedName>
        <fullName evidence="2">DNA-binding transcriptional ArsR family regulator</fullName>
    </submittedName>
</protein>
<dbReference type="AlphaFoldDB" id="A0A7Y9GP51"/>
<dbReference type="SMART" id="SM00418">
    <property type="entry name" value="HTH_ARSR"/>
    <property type="match status" value="1"/>
</dbReference>
<name>A0A7Y9GP51_9MICO</name>
<dbReference type="InterPro" id="IPR036390">
    <property type="entry name" value="WH_DNA-bd_sf"/>
</dbReference>